<dbReference type="RefSeq" id="WP_034420629.1">
    <property type="nucleotide sequence ID" value="NZ_CP045798.1"/>
</dbReference>
<sequence>MKRLFDLIVALILLVILSPLIILISLFVYLKMGQPVILSQQRPGLHGQPFNFYKFRTMTDERDEQGSLLPDEQRITPFGKKLRELSLDELPQLVNVIKGDMSLVGPRPLLMEYLPLYSPEQARRHLVKPGITGWAQINGRNAISWKQKFELDVWYVDNHSFWLDLKILWCTLLKVVKREGISQQGSATVEKFRGVQL</sequence>
<comment type="similarity">
    <text evidence="1">Belongs to the bacterial sugar transferase family.</text>
</comment>
<dbReference type="PANTHER" id="PTHR30576:SF8">
    <property type="entry name" value="UNDECAPRENYL-PHOSPHATE GALACTOSE PHOSPHOTRANSFERASE"/>
    <property type="match status" value="1"/>
</dbReference>
<dbReference type="InterPro" id="IPR003362">
    <property type="entry name" value="Bact_transf"/>
</dbReference>
<feature type="domain" description="Bacterial sugar transferase" evidence="3">
    <location>
        <begin position="2"/>
        <end position="177"/>
    </location>
</feature>
<name>A0A7G6E4J6_THEFR</name>
<dbReference type="KEGG" id="tfr:BR63_12190"/>
<evidence type="ECO:0000256" key="1">
    <source>
        <dbReference type="ARBA" id="ARBA00006464"/>
    </source>
</evidence>
<evidence type="ECO:0000259" key="3">
    <source>
        <dbReference type="Pfam" id="PF02397"/>
    </source>
</evidence>
<dbReference type="EMBL" id="CP045798">
    <property type="protein sequence ID" value="QNB47000.1"/>
    <property type="molecule type" value="Genomic_DNA"/>
</dbReference>
<keyword evidence="2" id="KW-0812">Transmembrane</keyword>
<dbReference type="GO" id="GO:0016780">
    <property type="term" value="F:phosphotransferase activity, for other substituted phosphate groups"/>
    <property type="evidence" value="ECO:0007669"/>
    <property type="project" value="TreeGrafter"/>
</dbReference>
<dbReference type="PANTHER" id="PTHR30576">
    <property type="entry name" value="COLANIC BIOSYNTHESIS UDP-GLUCOSE LIPID CARRIER TRANSFERASE"/>
    <property type="match status" value="1"/>
</dbReference>
<keyword evidence="4" id="KW-0808">Transferase</keyword>
<organism evidence="4 5">
    <name type="scientific">Thermanaerosceptrum fracticalcis</name>
    <dbReference type="NCBI Taxonomy" id="1712410"/>
    <lineage>
        <taxon>Bacteria</taxon>
        <taxon>Bacillati</taxon>
        <taxon>Bacillota</taxon>
        <taxon>Clostridia</taxon>
        <taxon>Eubacteriales</taxon>
        <taxon>Peptococcaceae</taxon>
        <taxon>Thermanaerosceptrum</taxon>
    </lineage>
</organism>
<keyword evidence="2" id="KW-1133">Transmembrane helix</keyword>
<evidence type="ECO:0000313" key="5">
    <source>
        <dbReference type="Proteomes" id="UP000515847"/>
    </source>
</evidence>
<evidence type="ECO:0000313" key="4">
    <source>
        <dbReference type="EMBL" id="QNB47000.1"/>
    </source>
</evidence>
<reference evidence="4 5" key="1">
    <citation type="journal article" date="2019" name="Front. Microbiol.">
        <title>Thermoanaerosceptrum fracticalcis gen. nov. sp. nov., a Novel Fumarate-Fermenting Microorganism From a Deep Fractured Carbonate Aquifer of the US Great Basin.</title>
        <authorList>
            <person name="Hamilton-Brehm S.D."/>
            <person name="Stewart L.E."/>
            <person name="Zavarin M."/>
            <person name="Caldwell M."/>
            <person name="Lawson P.A."/>
            <person name="Onstott T.C."/>
            <person name="Grzymski J."/>
            <person name="Neveux I."/>
            <person name="Lollar B.S."/>
            <person name="Russell C.E."/>
            <person name="Moser D.P."/>
        </authorList>
    </citation>
    <scope>NUCLEOTIDE SEQUENCE [LARGE SCALE GENOMIC DNA]</scope>
    <source>
        <strain evidence="4 5">DRI-13</strain>
    </source>
</reference>
<evidence type="ECO:0000256" key="2">
    <source>
        <dbReference type="SAM" id="Phobius"/>
    </source>
</evidence>
<accession>A0A7G6E4J6</accession>
<keyword evidence="2" id="KW-0472">Membrane</keyword>
<feature type="transmembrane region" description="Helical" evidence="2">
    <location>
        <begin position="7"/>
        <end position="30"/>
    </location>
</feature>
<dbReference type="Pfam" id="PF02397">
    <property type="entry name" value="Bac_transf"/>
    <property type="match status" value="1"/>
</dbReference>
<keyword evidence="5" id="KW-1185">Reference proteome</keyword>
<gene>
    <name evidence="4" type="ORF">BR63_12190</name>
</gene>
<dbReference type="Proteomes" id="UP000515847">
    <property type="component" value="Chromosome"/>
</dbReference>
<dbReference type="OrthoDB" id="9808602at2"/>
<protein>
    <submittedName>
        <fullName evidence="4">Sugar transferase</fullName>
    </submittedName>
</protein>
<dbReference type="AlphaFoldDB" id="A0A7G6E4J6"/>
<proteinExistence type="inferred from homology"/>